<dbReference type="Pfam" id="PF07331">
    <property type="entry name" value="TctB"/>
    <property type="match status" value="1"/>
</dbReference>
<dbReference type="OrthoDB" id="9156553at2"/>
<evidence type="ECO:0000256" key="1">
    <source>
        <dbReference type="SAM" id="Phobius"/>
    </source>
</evidence>
<name>A0A3S2TSQ9_9BURK</name>
<dbReference type="EMBL" id="SACT01000001">
    <property type="protein sequence ID" value="RVT53814.1"/>
    <property type="molecule type" value="Genomic_DNA"/>
</dbReference>
<accession>A0A3S2TSQ9</accession>
<keyword evidence="4" id="KW-1185">Reference proteome</keyword>
<evidence type="ECO:0000313" key="4">
    <source>
        <dbReference type="Proteomes" id="UP000288178"/>
    </source>
</evidence>
<feature type="transmembrane region" description="Helical" evidence="1">
    <location>
        <begin position="12"/>
        <end position="33"/>
    </location>
</feature>
<organism evidence="3 4">
    <name type="scientific">Rubrivivax albus</name>
    <dbReference type="NCBI Taxonomy" id="2499835"/>
    <lineage>
        <taxon>Bacteria</taxon>
        <taxon>Pseudomonadati</taxon>
        <taxon>Pseudomonadota</taxon>
        <taxon>Betaproteobacteria</taxon>
        <taxon>Burkholderiales</taxon>
        <taxon>Sphaerotilaceae</taxon>
        <taxon>Rubrivivax</taxon>
    </lineage>
</organism>
<keyword evidence="1" id="KW-0472">Membrane</keyword>
<feature type="transmembrane region" description="Helical" evidence="1">
    <location>
        <begin position="45"/>
        <end position="64"/>
    </location>
</feature>
<feature type="transmembrane region" description="Helical" evidence="1">
    <location>
        <begin position="85"/>
        <end position="113"/>
    </location>
</feature>
<protein>
    <submittedName>
        <fullName evidence="3">Tripartite tricarboxylate transporter TctB family protein</fullName>
    </submittedName>
</protein>
<keyword evidence="1" id="KW-1133">Transmembrane helix</keyword>
<dbReference type="InterPro" id="IPR009936">
    <property type="entry name" value="DUF1468"/>
</dbReference>
<gene>
    <name evidence="3" type="ORF">ENE75_02700</name>
</gene>
<sequence length="151" mass="15703">MPESHTPQAGRDWAGAAGCAVLIVLGAAAFMAAREFSDLGAVFPRTIGALLVVFGGVWLVLFAMGRTRAQAALEGSSWRRAGVAITMLGWAFALPPLGFLPASAAACGALLLIARHGRWTLSALLVQGLATGALLIGLYVLFQHVLRVPLP</sequence>
<evidence type="ECO:0000313" key="3">
    <source>
        <dbReference type="EMBL" id="RVT53814.1"/>
    </source>
</evidence>
<comment type="caution">
    <text evidence="3">The sequence shown here is derived from an EMBL/GenBank/DDBJ whole genome shotgun (WGS) entry which is preliminary data.</text>
</comment>
<feature type="transmembrane region" description="Helical" evidence="1">
    <location>
        <begin position="119"/>
        <end position="142"/>
    </location>
</feature>
<feature type="domain" description="DUF1468" evidence="2">
    <location>
        <begin position="18"/>
        <end position="151"/>
    </location>
</feature>
<dbReference type="AlphaFoldDB" id="A0A3S2TSQ9"/>
<dbReference type="Proteomes" id="UP000288178">
    <property type="component" value="Unassembled WGS sequence"/>
</dbReference>
<evidence type="ECO:0000259" key="2">
    <source>
        <dbReference type="Pfam" id="PF07331"/>
    </source>
</evidence>
<dbReference type="RefSeq" id="WP_128195355.1">
    <property type="nucleotide sequence ID" value="NZ_SACT01000001.1"/>
</dbReference>
<keyword evidence="1" id="KW-0812">Transmembrane</keyword>
<proteinExistence type="predicted"/>
<reference evidence="3 4" key="1">
    <citation type="submission" date="2019-01" db="EMBL/GenBank/DDBJ databases">
        <authorList>
            <person name="Chen W.-M."/>
        </authorList>
    </citation>
    <scope>NUCLEOTIDE SEQUENCE [LARGE SCALE GENOMIC DNA]</scope>
    <source>
        <strain evidence="3 4">ICH-3</strain>
    </source>
</reference>